<proteinExistence type="predicted"/>
<accession>A0A6J4KWE2</accession>
<organism evidence="2">
    <name type="scientific">uncultured Frankineae bacterium</name>
    <dbReference type="NCBI Taxonomy" id="437475"/>
    <lineage>
        <taxon>Bacteria</taxon>
        <taxon>Bacillati</taxon>
        <taxon>Actinomycetota</taxon>
        <taxon>Actinomycetes</taxon>
        <taxon>Frankiales</taxon>
        <taxon>environmental samples</taxon>
    </lineage>
</organism>
<name>A0A6J4KWE2_9ACTN</name>
<reference evidence="2" key="1">
    <citation type="submission" date="2020-02" db="EMBL/GenBank/DDBJ databases">
        <authorList>
            <person name="Meier V. D."/>
        </authorList>
    </citation>
    <scope>NUCLEOTIDE SEQUENCE</scope>
    <source>
        <strain evidence="2">AVDCRST_MAG07</strain>
    </source>
</reference>
<feature type="compositionally biased region" description="Basic and acidic residues" evidence="1">
    <location>
        <begin position="24"/>
        <end position="33"/>
    </location>
</feature>
<feature type="region of interest" description="Disordered" evidence="1">
    <location>
        <begin position="1"/>
        <end position="47"/>
    </location>
</feature>
<gene>
    <name evidence="2" type="ORF">AVDCRST_MAG07-936</name>
</gene>
<evidence type="ECO:0000313" key="2">
    <source>
        <dbReference type="EMBL" id="CAA9316915.1"/>
    </source>
</evidence>
<dbReference type="EMBL" id="CADCUB010000051">
    <property type="protein sequence ID" value="CAA9316915.1"/>
    <property type="molecule type" value="Genomic_DNA"/>
</dbReference>
<dbReference type="AlphaFoldDB" id="A0A6J4KWE2"/>
<sequence length="47" mass="5435">MPAPEPSSQPNRAARRATRSGAAPERRYADPRRVTIPQPRQWAMRRH</sequence>
<evidence type="ECO:0000256" key="1">
    <source>
        <dbReference type="SAM" id="MobiDB-lite"/>
    </source>
</evidence>
<protein>
    <submittedName>
        <fullName evidence="2">Uncharacterized protein</fullName>
    </submittedName>
</protein>